<comment type="subcellular location">
    <subcellularLocation>
        <location evidence="1 8">Cell outer membrane</location>
        <topology evidence="1 8">Multi-pass membrane protein</topology>
    </subcellularLocation>
</comment>
<evidence type="ECO:0000313" key="14">
    <source>
        <dbReference type="Proteomes" id="UP000184036"/>
    </source>
</evidence>
<name>A0A1M5J8M8_9FLAO</name>
<dbReference type="Pfam" id="PF07715">
    <property type="entry name" value="Plug"/>
    <property type="match status" value="1"/>
</dbReference>
<keyword evidence="14" id="KW-1185">Reference proteome</keyword>
<evidence type="ECO:0000256" key="8">
    <source>
        <dbReference type="PROSITE-ProRule" id="PRU01360"/>
    </source>
</evidence>
<dbReference type="InterPro" id="IPR000531">
    <property type="entry name" value="Beta-barrel_TonB"/>
</dbReference>
<dbReference type="NCBIfam" id="TIGR04056">
    <property type="entry name" value="OMP_RagA_SusC"/>
    <property type="match status" value="1"/>
</dbReference>
<dbReference type="Pfam" id="PF00593">
    <property type="entry name" value="TonB_dep_Rec_b-barrel"/>
    <property type="match status" value="1"/>
</dbReference>
<gene>
    <name evidence="13" type="ORF">SAMN05444396_11013</name>
</gene>
<dbReference type="OrthoDB" id="9768177at2"/>
<dbReference type="RefSeq" id="WP_072993085.1">
    <property type="nucleotide sequence ID" value="NZ_FQWE01000010.1"/>
</dbReference>
<keyword evidence="7 8" id="KW-0998">Cell outer membrane</keyword>
<keyword evidence="4 8" id="KW-0812">Transmembrane</keyword>
<evidence type="ECO:0000256" key="10">
    <source>
        <dbReference type="SAM" id="SignalP"/>
    </source>
</evidence>
<keyword evidence="2 8" id="KW-0813">Transport</keyword>
<dbReference type="InterPro" id="IPR023996">
    <property type="entry name" value="TonB-dep_OMP_SusC/RagA"/>
</dbReference>
<evidence type="ECO:0000259" key="11">
    <source>
        <dbReference type="Pfam" id="PF00593"/>
    </source>
</evidence>
<dbReference type="Proteomes" id="UP000184036">
    <property type="component" value="Unassembled WGS sequence"/>
</dbReference>
<evidence type="ECO:0000256" key="4">
    <source>
        <dbReference type="ARBA" id="ARBA00022692"/>
    </source>
</evidence>
<evidence type="ECO:0000259" key="12">
    <source>
        <dbReference type="Pfam" id="PF07715"/>
    </source>
</evidence>
<reference evidence="14" key="1">
    <citation type="submission" date="2016-11" db="EMBL/GenBank/DDBJ databases">
        <authorList>
            <person name="Varghese N."/>
            <person name="Submissions S."/>
        </authorList>
    </citation>
    <scope>NUCLEOTIDE SEQUENCE [LARGE SCALE GENOMIC DNA]</scope>
    <source>
        <strain evidence="14">DSM 19741</strain>
    </source>
</reference>
<comment type="similarity">
    <text evidence="8 9">Belongs to the TonB-dependent receptor family.</text>
</comment>
<dbReference type="Pfam" id="PF13715">
    <property type="entry name" value="CarbopepD_reg_2"/>
    <property type="match status" value="1"/>
</dbReference>
<feature type="domain" description="TonB-dependent receptor-like beta-barrel" evidence="11">
    <location>
        <begin position="368"/>
        <end position="940"/>
    </location>
</feature>
<dbReference type="SUPFAM" id="SSF49464">
    <property type="entry name" value="Carboxypeptidase regulatory domain-like"/>
    <property type="match status" value="1"/>
</dbReference>
<dbReference type="STRING" id="271157.SAMN05444396_11013"/>
<keyword evidence="10" id="KW-0732">Signal</keyword>
<dbReference type="NCBIfam" id="TIGR04057">
    <property type="entry name" value="SusC_RagA_signa"/>
    <property type="match status" value="1"/>
</dbReference>
<evidence type="ECO:0000256" key="6">
    <source>
        <dbReference type="ARBA" id="ARBA00023136"/>
    </source>
</evidence>
<keyword evidence="3 8" id="KW-1134">Transmembrane beta strand</keyword>
<dbReference type="EMBL" id="FQWE01000010">
    <property type="protein sequence ID" value="SHG36851.1"/>
    <property type="molecule type" value="Genomic_DNA"/>
</dbReference>
<proteinExistence type="inferred from homology"/>
<dbReference type="Gene3D" id="2.60.40.1120">
    <property type="entry name" value="Carboxypeptidase-like, regulatory domain"/>
    <property type="match status" value="1"/>
</dbReference>
<evidence type="ECO:0000256" key="5">
    <source>
        <dbReference type="ARBA" id="ARBA00023077"/>
    </source>
</evidence>
<sequence length="985" mass="107143">MRLKFKWIFTLVLALSMQFSFAQEKTVSGVVSDAGGPVPGANVVVKGTKNGVQTDFDGKYSIKAKAGDVLVVSYIGTTNVNVTVGASSVINVKLVSSSQSLEEVVIIGYGTQKRAKVIQASKVIDNSAMENLTVLSPQQMLQGQAAGVQVVQSSGVLGAATVVKIRGNASITAGGRPLYVIDGVPLNDLSFSNAQGGQALNPLLEINPNDIESQTVLKDASATAIYGSRGSNGVILITTKRGKKNQPAKVTFEQTLSVSRATDLLDMMDGTEYRKFKTLRGDNPINFLRNDYDWQAGVTREGVSRGTNLSIAGGSDKTTYYIGFGRSDQQGFIIGNKLTSTTGKISINSDISDKIKVGANLSYSEVDNDRVGSENSTFAPLTAAYLQSPWISPFDATGSLTRLAGFIPNVIAIEKFDTNKAKTTRAFGNVFAEIELFKDLTYKADFGVDRLLLEQKERSLNINTPGGSGYYATGIQNKYVVTNTLNYEKSINKHSFSGIVGSTYEQNDITNAAVSAINFASDLQLNVISGAEKQTTTSSTQNSRLNGYFARATYDFDSKYLFEVSGRRDGSSRFAENRKYGEFWALSGGWNIVNENFMSNLEFISDLKLRGSIGTTGNDRVGDFAFFPLYAGGVNGAYNNNPGFTNTQPENTDYRWEQSKTTNLGLDVAILNNRIRLSIDAYYKKTTDLILNIPIAGSNGFTVIAANAGSMENKGLEFDLSTLNVDTENFKWRTTFNISTNKNKVLELPGASTGADGNRFIAGTNQRAIEGYSINKFFLVRYVGVNAQTGNAEWLDINGVPTTTPRDSDRVIVGDANPDFAGGITNTFNYKNFDLNIFANFSYGNNIFVDGQRFTDNLANDFNKTSKVLDYWTTPGQNAYTPALTSTTRAIFARTSTNQLKDGSYLRINNVTLGYNLDSNIFKESNFFTSARIYVSATNLYTFKSKELAGVDPETTSTVANLGQGETFFTPPQSKNYLLGVKLTF</sequence>
<dbReference type="InterPro" id="IPR039426">
    <property type="entry name" value="TonB-dep_rcpt-like"/>
</dbReference>
<accession>A0A1M5J8M8</accession>
<dbReference type="SUPFAM" id="SSF56935">
    <property type="entry name" value="Porins"/>
    <property type="match status" value="1"/>
</dbReference>
<dbReference type="InterPro" id="IPR036942">
    <property type="entry name" value="Beta-barrel_TonB_sf"/>
</dbReference>
<dbReference type="PROSITE" id="PS52016">
    <property type="entry name" value="TONB_DEPENDENT_REC_3"/>
    <property type="match status" value="1"/>
</dbReference>
<dbReference type="InterPro" id="IPR008969">
    <property type="entry name" value="CarboxyPept-like_regulatory"/>
</dbReference>
<keyword evidence="6 8" id="KW-0472">Membrane</keyword>
<evidence type="ECO:0000256" key="3">
    <source>
        <dbReference type="ARBA" id="ARBA00022452"/>
    </source>
</evidence>
<dbReference type="InterPro" id="IPR023997">
    <property type="entry name" value="TonB-dep_OMP_SusC/RagA_CS"/>
</dbReference>
<evidence type="ECO:0000256" key="7">
    <source>
        <dbReference type="ARBA" id="ARBA00023237"/>
    </source>
</evidence>
<protein>
    <submittedName>
        <fullName evidence="13">TonB-linked outer membrane protein, SusC/RagA family</fullName>
    </submittedName>
</protein>
<dbReference type="Gene3D" id="2.40.170.20">
    <property type="entry name" value="TonB-dependent receptor, beta-barrel domain"/>
    <property type="match status" value="1"/>
</dbReference>
<evidence type="ECO:0000256" key="1">
    <source>
        <dbReference type="ARBA" id="ARBA00004571"/>
    </source>
</evidence>
<evidence type="ECO:0000256" key="9">
    <source>
        <dbReference type="RuleBase" id="RU003357"/>
    </source>
</evidence>
<keyword evidence="5 9" id="KW-0798">TonB box</keyword>
<evidence type="ECO:0000313" key="13">
    <source>
        <dbReference type="EMBL" id="SHG36851.1"/>
    </source>
</evidence>
<dbReference type="InterPro" id="IPR012910">
    <property type="entry name" value="Plug_dom"/>
</dbReference>
<feature type="chain" id="PRO_5013200421" evidence="10">
    <location>
        <begin position="23"/>
        <end position="985"/>
    </location>
</feature>
<dbReference type="InterPro" id="IPR037066">
    <property type="entry name" value="Plug_dom_sf"/>
</dbReference>
<evidence type="ECO:0000256" key="2">
    <source>
        <dbReference type="ARBA" id="ARBA00022448"/>
    </source>
</evidence>
<feature type="signal peptide" evidence="10">
    <location>
        <begin position="1"/>
        <end position="22"/>
    </location>
</feature>
<organism evidence="13 14">
    <name type="scientific">Flavobacterium segetis</name>
    <dbReference type="NCBI Taxonomy" id="271157"/>
    <lineage>
        <taxon>Bacteria</taxon>
        <taxon>Pseudomonadati</taxon>
        <taxon>Bacteroidota</taxon>
        <taxon>Flavobacteriia</taxon>
        <taxon>Flavobacteriales</taxon>
        <taxon>Flavobacteriaceae</taxon>
        <taxon>Flavobacterium</taxon>
    </lineage>
</organism>
<feature type="domain" description="TonB-dependent receptor plug" evidence="12">
    <location>
        <begin position="116"/>
        <end position="234"/>
    </location>
</feature>
<dbReference type="AlphaFoldDB" id="A0A1M5J8M8"/>
<dbReference type="Gene3D" id="2.170.130.10">
    <property type="entry name" value="TonB-dependent receptor, plug domain"/>
    <property type="match status" value="1"/>
</dbReference>
<dbReference type="GO" id="GO:0009279">
    <property type="term" value="C:cell outer membrane"/>
    <property type="evidence" value="ECO:0007669"/>
    <property type="project" value="UniProtKB-SubCell"/>
</dbReference>